<dbReference type="Proteomes" id="UP001234297">
    <property type="component" value="Chromosome 10"/>
</dbReference>
<proteinExistence type="predicted"/>
<evidence type="ECO:0000313" key="1">
    <source>
        <dbReference type="EMBL" id="KAJ8621893.1"/>
    </source>
</evidence>
<evidence type="ECO:0000313" key="2">
    <source>
        <dbReference type="Proteomes" id="UP001234297"/>
    </source>
</evidence>
<name>A0ACC2KL99_PERAE</name>
<gene>
    <name evidence="1" type="ORF">MRB53_030422</name>
</gene>
<sequence length="103" mass="11470">MKQPLNLDGNITLIIEAKKFSCMLNLVDEFSTQPSCGATLVPAVYIDARATLTKTCMSAKCFSRAFEEDSMAKTWKSDATRLDELDQIIYSTFCSAKNSLMQL</sequence>
<dbReference type="EMBL" id="CM056818">
    <property type="protein sequence ID" value="KAJ8621893.1"/>
    <property type="molecule type" value="Genomic_DNA"/>
</dbReference>
<accession>A0ACC2KL99</accession>
<reference evidence="1 2" key="1">
    <citation type="journal article" date="2022" name="Hortic Res">
        <title>A haplotype resolved chromosomal level avocado genome allows analysis of novel avocado genes.</title>
        <authorList>
            <person name="Nath O."/>
            <person name="Fletcher S.J."/>
            <person name="Hayward A."/>
            <person name="Shaw L.M."/>
            <person name="Masouleh A.K."/>
            <person name="Furtado A."/>
            <person name="Henry R.J."/>
            <person name="Mitter N."/>
        </authorList>
    </citation>
    <scope>NUCLEOTIDE SEQUENCE [LARGE SCALE GENOMIC DNA]</scope>
    <source>
        <strain evidence="2">cv. Hass</strain>
    </source>
</reference>
<comment type="caution">
    <text evidence="1">The sequence shown here is derived from an EMBL/GenBank/DDBJ whole genome shotgun (WGS) entry which is preliminary data.</text>
</comment>
<keyword evidence="2" id="KW-1185">Reference proteome</keyword>
<protein>
    <submittedName>
        <fullName evidence="1">Uncharacterized protein</fullName>
    </submittedName>
</protein>
<organism evidence="1 2">
    <name type="scientific">Persea americana</name>
    <name type="common">Avocado</name>
    <dbReference type="NCBI Taxonomy" id="3435"/>
    <lineage>
        <taxon>Eukaryota</taxon>
        <taxon>Viridiplantae</taxon>
        <taxon>Streptophyta</taxon>
        <taxon>Embryophyta</taxon>
        <taxon>Tracheophyta</taxon>
        <taxon>Spermatophyta</taxon>
        <taxon>Magnoliopsida</taxon>
        <taxon>Magnoliidae</taxon>
        <taxon>Laurales</taxon>
        <taxon>Lauraceae</taxon>
        <taxon>Persea</taxon>
    </lineage>
</organism>